<sequence>MQVSWIDETDMTALLGRLRDPVPSTKADQEFGDAGTLFEEPAVIQPAAAPAPLPAPVREEVMETKAEAHPDLEDFRSRLQAIRERAMGAGLLPQPVALPPEEIHDEEDEPEEYHPPVVDDTPQVIPQSTAWQAFEPRGSSAMERLASFAAWAEPNLRESEFFVIDDQGDMLWGSSSHQELVLTMVMAWVASSRMSAVFAFNHAPLLRRAMASGGHLLAIPCPTRLGLLHLAVTSAEPLSDDHLPELRHALIAAMEAAE</sequence>
<keyword evidence="2" id="KW-1185">Reference proteome</keyword>
<dbReference type="Proteomes" id="UP000321577">
    <property type="component" value="Unassembled WGS sequence"/>
</dbReference>
<comment type="caution">
    <text evidence="1">The sequence shown here is derived from an EMBL/GenBank/DDBJ whole genome shotgun (WGS) entry which is preliminary data.</text>
</comment>
<accession>A0A512M9C8</accession>
<dbReference type="OrthoDB" id="196538at2"/>
<organism evidence="1 2">
    <name type="scientific">Brevifollis gellanilyticus</name>
    <dbReference type="NCBI Taxonomy" id="748831"/>
    <lineage>
        <taxon>Bacteria</taxon>
        <taxon>Pseudomonadati</taxon>
        <taxon>Verrucomicrobiota</taxon>
        <taxon>Verrucomicrobiia</taxon>
        <taxon>Verrucomicrobiales</taxon>
        <taxon>Verrucomicrobiaceae</taxon>
    </lineage>
</organism>
<dbReference type="EMBL" id="BKAG01000016">
    <property type="protein sequence ID" value="GEP43347.1"/>
    <property type="molecule type" value="Genomic_DNA"/>
</dbReference>
<protein>
    <submittedName>
        <fullName evidence="1">Uncharacterized protein</fullName>
    </submittedName>
</protein>
<proteinExistence type="predicted"/>
<name>A0A512M9C8_9BACT</name>
<reference evidence="1 2" key="1">
    <citation type="submission" date="2019-07" db="EMBL/GenBank/DDBJ databases">
        <title>Whole genome shotgun sequence of Brevifollis gellanilyticus NBRC 108608.</title>
        <authorList>
            <person name="Hosoyama A."/>
            <person name="Uohara A."/>
            <person name="Ohji S."/>
            <person name="Ichikawa N."/>
        </authorList>
    </citation>
    <scope>NUCLEOTIDE SEQUENCE [LARGE SCALE GENOMIC DNA]</scope>
    <source>
        <strain evidence="1 2">NBRC 108608</strain>
    </source>
</reference>
<dbReference type="AlphaFoldDB" id="A0A512M9C8"/>
<dbReference type="RefSeq" id="WP_146850924.1">
    <property type="nucleotide sequence ID" value="NZ_BKAG01000016.1"/>
</dbReference>
<evidence type="ECO:0000313" key="1">
    <source>
        <dbReference type="EMBL" id="GEP43347.1"/>
    </source>
</evidence>
<gene>
    <name evidence="1" type="ORF">BGE01nite_26380</name>
</gene>
<evidence type="ECO:0000313" key="2">
    <source>
        <dbReference type="Proteomes" id="UP000321577"/>
    </source>
</evidence>